<evidence type="ECO:0000313" key="3">
    <source>
        <dbReference type="Proteomes" id="UP000243579"/>
    </source>
</evidence>
<proteinExistence type="predicted"/>
<reference evidence="2 3" key="1">
    <citation type="journal article" date="2014" name="Genome Biol. Evol.">
        <title>The secreted proteins of Achlya hypogyna and Thraustotheca clavata identify the ancestral oomycete secretome and reveal gene acquisitions by horizontal gene transfer.</title>
        <authorList>
            <person name="Misner I."/>
            <person name="Blouin N."/>
            <person name="Leonard G."/>
            <person name="Richards T.A."/>
            <person name="Lane C.E."/>
        </authorList>
    </citation>
    <scope>NUCLEOTIDE SEQUENCE [LARGE SCALE GENOMIC DNA]</scope>
    <source>
        <strain evidence="2 3">ATCC 48635</strain>
    </source>
</reference>
<gene>
    <name evidence="2" type="ORF">ACHHYP_03320</name>
</gene>
<evidence type="ECO:0000256" key="1">
    <source>
        <dbReference type="SAM" id="MobiDB-lite"/>
    </source>
</evidence>
<sequence length="222" mass="25781">MHALDYYRPTTTEMAYPTYGYHNYYAPNVRLNYELKCKYAFKSCPNTRSAKKNGEMHKLCEYHRRKANNVQKYYARRKRSAKSSETGKALPETPVSDSDSGEDKISWANMAPTWSEYEAAYFYAQQQHKSSYELKCKYAFKNCTNVRSQKRTGGLHTLCEFHRQKANEIQKAYAQKKRQNPRPTVTALTPNTTNVEPIPFYCLTEGAGLEYEDCVDLIQLLV</sequence>
<comment type="caution">
    <text evidence="2">The sequence shown here is derived from an EMBL/GenBank/DDBJ whole genome shotgun (WGS) entry which is preliminary data.</text>
</comment>
<feature type="region of interest" description="Disordered" evidence="1">
    <location>
        <begin position="74"/>
        <end position="103"/>
    </location>
</feature>
<dbReference type="AlphaFoldDB" id="A0A1V9Z424"/>
<dbReference type="OrthoDB" id="58921at2759"/>
<accession>A0A1V9Z424</accession>
<evidence type="ECO:0000313" key="2">
    <source>
        <dbReference type="EMBL" id="OQR92701.1"/>
    </source>
</evidence>
<organism evidence="2 3">
    <name type="scientific">Achlya hypogyna</name>
    <name type="common">Oomycete</name>
    <name type="synonym">Protoachlya hypogyna</name>
    <dbReference type="NCBI Taxonomy" id="1202772"/>
    <lineage>
        <taxon>Eukaryota</taxon>
        <taxon>Sar</taxon>
        <taxon>Stramenopiles</taxon>
        <taxon>Oomycota</taxon>
        <taxon>Saprolegniomycetes</taxon>
        <taxon>Saprolegniales</taxon>
        <taxon>Achlyaceae</taxon>
        <taxon>Achlya</taxon>
    </lineage>
</organism>
<dbReference type="EMBL" id="JNBR01000446">
    <property type="protein sequence ID" value="OQR92701.1"/>
    <property type="molecule type" value="Genomic_DNA"/>
</dbReference>
<name>A0A1V9Z424_ACHHY</name>
<protein>
    <submittedName>
        <fullName evidence="2">Uncharacterized protein</fullName>
    </submittedName>
</protein>
<dbReference type="Proteomes" id="UP000243579">
    <property type="component" value="Unassembled WGS sequence"/>
</dbReference>
<keyword evidence="3" id="KW-1185">Reference proteome</keyword>